<dbReference type="AlphaFoldDB" id="A0A9D1FVK1"/>
<dbReference type="EMBL" id="DVJO01000061">
    <property type="protein sequence ID" value="HIS82519.1"/>
    <property type="molecule type" value="Genomic_DNA"/>
</dbReference>
<proteinExistence type="predicted"/>
<keyword evidence="1" id="KW-0472">Membrane</keyword>
<dbReference type="Proteomes" id="UP000824139">
    <property type="component" value="Unassembled WGS sequence"/>
</dbReference>
<evidence type="ECO:0000313" key="3">
    <source>
        <dbReference type="Proteomes" id="UP000824139"/>
    </source>
</evidence>
<feature type="transmembrane region" description="Helical" evidence="1">
    <location>
        <begin position="46"/>
        <end position="65"/>
    </location>
</feature>
<sequence length="307" mass="36319">MLALFNFFKKFLRLFVDFAMVIQIVVAIVLFTFIMYWFFDLINFQILAFLTPVANNITVFMHSYFEESLNKGVNETDGSLFLFVMFLFVVIGALSQLKIYTVSAENRVSRKIDKIKSKNEDEFNAQLRAEADQAILAYRNVVLIVKLTAYKRTIDDMRTDEEKEKEHKEMVDRLVCEFYSRVKEAPCCKFAKSGDQLVVTLKGFTHVNKLLYYTEKALEDLRAEMRKENWIMKFYAAIDAFDDKVLLKDVYYDLQILLKLNLYNEIICYGNFCNRYYMEPKNMFEAYLKGVYDTTEPENVWTLVKKY</sequence>
<accession>A0A9D1FVK1</accession>
<feature type="transmembrane region" description="Helical" evidence="1">
    <location>
        <begin position="20"/>
        <end position="39"/>
    </location>
</feature>
<gene>
    <name evidence="2" type="ORF">IAD41_02800</name>
</gene>
<keyword evidence="1" id="KW-1133">Transmembrane helix</keyword>
<name>A0A9D1FVK1_9BACT</name>
<evidence type="ECO:0000256" key="1">
    <source>
        <dbReference type="SAM" id="Phobius"/>
    </source>
</evidence>
<reference evidence="2" key="1">
    <citation type="submission" date="2020-10" db="EMBL/GenBank/DDBJ databases">
        <authorList>
            <person name="Gilroy R."/>
        </authorList>
    </citation>
    <scope>NUCLEOTIDE SEQUENCE</scope>
    <source>
        <strain evidence="2">CHK152-2994</strain>
    </source>
</reference>
<protein>
    <submittedName>
        <fullName evidence="2">Uncharacterized protein</fullName>
    </submittedName>
</protein>
<feature type="transmembrane region" description="Helical" evidence="1">
    <location>
        <begin position="80"/>
        <end position="101"/>
    </location>
</feature>
<keyword evidence="1" id="KW-0812">Transmembrane</keyword>
<organism evidence="2 3">
    <name type="scientific">Candidatus Scatenecus faecavium</name>
    <dbReference type="NCBI Taxonomy" id="2840915"/>
    <lineage>
        <taxon>Bacteria</taxon>
        <taxon>Candidatus Scatenecus</taxon>
    </lineage>
</organism>
<reference evidence="2" key="2">
    <citation type="journal article" date="2021" name="PeerJ">
        <title>Extensive microbial diversity within the chicken gut microbiome revealed by metagenomics and culture.</title>
        <authorList>
            <person name="Gilroy R."/>
            <person name="Ravi A."/>
            <person name="Getino M."/>
            <person name="Pursley I."/>
            <person name="Horton D.L."/>
            <person name="Alikhan N.F."/>
            <person name="Baker D."/>
            <person name="Gharbi K."/>
            <person name="Hall N."/>
            <person name="Watson M."/>
            <person name="Adriaenssens E.M."/>
            <person name="Foster-Nyarko E."/>
            <person name="Jarju S."/>
            <person name="Secka A."/>
            <person name="Antonio M."/>
            <person name="Oren A."/>
            <person name="Chaudhuri R.R."/>
            <person name="La Ragione R."/>
            <person name="Hildebrand F."/>
            <person name="Pallen M.J."/>
        </authorList>
    </citation>
    <scope>NUCLEOTIDE SEQUENCE</scope>
    <source>
        <strain evidence="2">CHK152-2994</strain>
    </source>
</reference>
<comment type="caution">
    <text evidence="2">The sequence shown here is derived from an EMBL/GenBank/DDBJ whole genome shotgun (WGS) entry which is preliminary data.</text>
</comment>
<evidence type="ECO:0000313" key="2">
    <source>
        <dbReference type="EMBL" id="HIS82519.1"/>
    </source>
</evidence>